<protein>
    <submittedName>
        <fullName evidence="3">SGNH/GDSL hydrolase family protein</fullName>
    </submittedName>
</protein>
<dbReference type="SUPFAM" id="SSF52266">
    <property type="entry name" value="SGNH hydrolase"/>
    <property type="match status" value="1"/>
</dbReference>
<evidence type="ECO:0000313" key="4">
    <source>
        <dbReference type="Proteomes" id="UP000441336"/>
    </source>
</evidence>
<name>A0A7K1TL53_9BACT</name>
<organism evidence="3 4">
    <name type="scientific">Hymenobacter ginkgonis</name>
    <dbReference type="NCBI Taxonomy" id="2682976"/>
    <lineage>
        <taxon>Bacteria</taxon>
        <taxon>Pseudomonadati</taxon>
        <taxon>Bacteroidota</taxon>
        <taxon>Cytophagia</taxon>
        <taxon>Cytophagales</taxon>
        <taxon>Hymenobacteraceae</taxon>
        <taxon>Hymenobacter</taxon>
    </lineage>
</organism>
<dbReference type="EMBL" id="WQKZ01000010">
    <property type="protein sequence ID" value="MVN79135.1"/>
    <property type="molecule type" value="Genomic_DNA"/>
</dbReference>
<dbReference type="AlphaFoldDB" id="A0A7K1TL53"/>
<keyword evidence="4" id="KW-1185">Reference proteome</keyword>
<evidence type="ECO:0000256" key="1">
    <source>
        <dbReference type="SAM" id="SignalP"/>
    </source>
</evidence>
<dbReference type="Proteomes" id="UP000441336">
    <property type="component" value="Unassembled WGS sequence"/>
</dbReference>
<dbReference type="Gene3D" id="3.40.50.1110">
    <property type="entry name" value="SGNH hydrolase"/>
    <property type="match status" value="1"/>
</dbReference>
<accession>A0A7K1TL53</accession>
<feature type="domain" description="SGNH hydrolase-type esterase" evidence="2">
    <location>
        <begin position="40"/>
        <end position="217"/>
    </location>
</feature>
<proteinExistence type="predicted"/>
<dbReference type="GO" id="GO:0016788">
    <property type="term" value="F:hydrolase activity, acting on ester bonds"/>
    <property type="evidence" value="ECO:0007669"/>
    <property type="project" value="UniProtKB-ARBA"/>
</dbReference>
<feature type="chain" id="PRO_5029530282" evidence="1">
    <location>
        <begin position="16"/>
        <end position="236"/>
    </location>
</feature>
<reference evidence="3 4" key="1">
    <citation type="submission" date="2019-12" db="EMBL/GenBank/DDBJ databases">
        <title>Hymenobacter sp. HMF4947 Genome sequencing and assembly.</title>
        <authorList>
            <person name="Kang H."/>
            <person name="Cha I."/>
            <person name="Kim H."/>
            <person name="Joh K."/>
        </authorList>
    </citation>
    <scope>NUCLEOTIDE SEQUENCE [LARGE SCALE GENOMIC DNA]</scope>
    <source>
        <strain evidence="3 4">HMF4947</strain>
    </source>
</reference>
<keyword evidence="3" id="KW-0378">Hydrolase</keyword>
<keyword evidence="1" id="KW-0732">Signal</keyword>
<gene>
    <name evidence="3" type="ORF">GO988_22625</name>
</gene>
<comment type="caution">
    <text evidence="3">The sequence shown here is derived from an EMBL/GenBank/DDBJ whole genome shotgun (WGS) entry which is preliminary data.</text>
</comment>
<dbReference type="InterPro" id="IPR036514">
    <property type="entry name" value="SGNH_hydro_sf"/>
</dbReference>
<feature type="signal peptide" evidence="1">
    <location>
        <begin position="1"/>
        <end position="15"/>
    </location>
</feature>
<evidence type="ECO:0000313" key="3">
    <source>
        <dbReference type="EMBL" id="MVN79135.1"/>
    </source>
</evidence>
<dbReference type="InterPro" id="IPR013830">
    <property type="entry name" value="SGNH_hydro"/>
</dbReference>
<sequence length="236" mass="25137">MRVFLVSLFALAACAAPRAGAPVAGAVVPMPTAAAIPYLALGDSYTIGEGAPQADRWPVQLAGLVRQQGGRLANPDIIARTGWTTAELQAAIAASGNHRTDYGLVSLLIGVNNQYRGQSVALYRTEFRALLATARHFAGGQGGRVVVLSIPDWGQTPFAAAENRDPARIGQEIDQFNTVAHEECQHADVAFVSITPLTRAAAGEAQQFTPDGLHYTGLQMRRWAELALPVVQQKLQ</sequence>
<evidence type="ECO:0000259" key="2">
    <source>
        <dbReference type="Pfam" id="PF13472"/>
    </source>
</evidence>
<dbReference type="Pfam" id="PF13472">
    <property type="entry name" value="Lipase_GDSL_2"/>
    <property type="match status" value="1"/>
</dbReference>